<sequence>MILFLDKAEPSEEPEVTRAKYFIRDEFL</sequence>
<dbReference type="AlphaFoldDB" id="A0A820SJY3"/>
<feature type="non-terminal residue" evidence="1">
    <location>
        <position position="28"/>
    </location>
</feature>
<reference evidence="1" key="1">
    <citation type="submission" date="2021-02" db="EMBL/GenBank/DDBJ databases">
        <authorList>
            <person name="Nowell W R."/>
        </authorList>
    </citation>
    <scope>NUCLEOTIDE SEQUENCE</scope>
</reference>
<proteinExistence type="predicted"/>
<gene>
    <name evidence="1" type="ORF">OXD698_LOCUS54575</name>
</gene>
<accession>A0A820SJY3</accession>
<evidence type="ECO:0000313" key="1">
    <source>
        <dbReference type="EMBL" id="CAF4454113.1"/>
    </source>
</evidence>
<name>A0A820SJY3_9BILA</name>
<organism evidence="1 2">
    <name type="scientific">Adineta steineri</name>
    <dbReference type="NCBI Taxonomy" id="433720"/>
    <lineage>
        <taxon>Eukaryota</taxon>
        <taxon>Metazoa</taxon>
        <taxon>Spiralia</taxon>
        <taxon>Gnathifera</taxon>
        <taxon>Rotifera</taxon>
        <taxon>Eurotatoria</taxon>
        <taxon>Bdelloidea</taxon>
        <taxon>Adinetida</taxon>
        <taxon>Adinetidae</taxon>
        <taxon>Adineta</taxon>
    </lineage>
</organism>
<protein>
    <submittedName>
        <fullName evidence="1">Uncharacterized protein</fullName>
    </submittedName>
</protein>
<evidence type="ECO:0000313" key="2">
    <source>
        <dbReference type="Proteomes" id="UP000663844"/>
    </source>
</evidence>
<dbReference type="Proteomes" id="UP000663844">
    <property type="component" value="Unassembled WGS sequence"/>
</dbReference>
<dbReference type="EMBL" id="CAJOAZ010033350">
    <property type="protein sequence ID" value="CAF4454113.1"/>
    <property type="molecule type" value="Genomic_DNA"/>
</dbReference>
<comment type="caution">
    <text evidence="1">The sequence shown here is derived from an EMBL/GenBank/DDBJ whole genome shotgun (WGS) entry which is preliminary data.</text>
</comment>